<sequence length="104" mass="12178">MVCLIVKSPLADDQCCTNILALLYHLIKVLLLLFTQCLKLFHSINLNLMLSLWLRRLKGASQNCYLCIFNFLWHLRMAHVFVNNDSIDKLSIFQFTSNFSLHFN</sequence>
<accession>A0A7C9DU59</accession>
<name>A0A7C9DU59_OPUST</name>
<organism evidence="1">
    <name type="scientific">Opuntia streptacantha</name>
    <name type="common">Prickly pear cactus</name>
    <name type="synonym">Opuntia cardona</name>
    <dbReference type="NCBI Taxonomy" id="393608"/>
    <lineage>
        <taxon>Eukaryota</taxon>
        <taxon>Viridiplantae</taxon>
        <taxon>Streptophyta</taxon>
        <taxon>Embryophyta</taxon>
        <taxon>Tracheophyta</taxon>
        <taxon>Spermatophyta</taxon>
        <taxon>Magnoliopsida</taxon>
        <taxon>eudicotyledons</taxon>
        <taxon>Gunneridae</taxon>
        <taxon>Pentapetalae</taxon>
        <taxon>Caryophyllales</taxon>
        <taxon>Cactineae</taxon>
        <taxon>Cactaceae</taxon>
        <taxon>Opuntioideae</taxon>
        <taxon>Opuntia</taxon>
    </lineage>
</organism>
<proteinExistence type="predicted"/>
<reference evidence="1" key="1">
    <citation type="journal article" date="2013" name="J. Plant Res.">
        <title>Effect of fungi and light on seed germination of three Opuntia species from semiarid lands of central Mexico.</title>
        <authorList>
            <person name="Delgado-Sanchez P."/>
            <person name="Jimenez-Bremont J.F."/>
            <person name="Guerrero-Gonzalez Mde L."/>
            <person name="Flores J."/>
        </authorList>
    </citation>
    <scope>NUCLEOTIDE SEQUENCE</scope>
    <source>
        <tissue evidence="1">Cladode</tissue>
    </source>
</reference>
<reference evidence="1" key="2">
    <citation type="submission" date="2020-07" db="EMBL/GenBank/DDBJ databases">
        <authorList>
            <person name="Vera ALvarez R."/>
            <person name="Arias-Moreno D.M."/>
            <person name="Jimenez-Jacinto V."/>
            <person name="Jimenez-Bremont J.F."/>
            <person name="Swaminathan K."/>
            <person name="Moose S.P."/>
            <person name="Guerrero-Gonzalez M.L."/>
            <person name="Marino-Ramirez L."/>
            <person name="Landsman D."/>
            <person name="Rodriguez-Kessler M."/>
            <person name="Delgado-Sanchez P."/>
        </authorList>
    </citation>
    <scope>NUCLEOTIDE SEQUENCE</scope>
    <source>
        <tissue evidence="1">Cladode</tissue>
    </source>
</reference>
<dbReference type="AlphaFoldDB" id="A0A7C9DU59"/>
<protein>
    <submittedName>
        <fullName evidence="1">Uncharacterized protein</fullName>
    </submittedName>
</protein>
<evidence type="ECO:0000313" key="1">
    <source>
        <dbReference type="EMBL" id="MBA4646668.1"/>
    </source>
</evidence>
<dbReference type="EMBL" id="GISG01147538">
    <property type="protein sequence ID" value="MBA4646668.1"/>
    <property type="molecule type" value="Transcribed_RNA"/>
</dbReference>